<proteinExistence type="predicted"/>
<dbReference type="Pfam" id="PF19755">
    <property type="entry name" value="DUF6242"/>
    <property type="match status" value="1"/>
</dbReference>
<evidence type="ECO:0000256" key="1">
    <source>
        <dbReference type="SAM" id="SignalP"/>
    </source>
</evidence>
<comment type="caution">
    <text evidence="4">The sequence shown here is derived from an EMBL/GenBank/DDBJ whole genome shotgun (WGS) entry which is preliminary data.</text>
</comment>
<evidence type="ECO:0000313" key="4">
    <source>
        <dbReference type="EMBL" id="MQP14418.1"/>
    </source>
</evidence>
<dbReference type="SUPFAM" id="SSF110296">
    <property type="entry name" value="Oligoxyloglucan reducing end-specific cellobiohydrolase"/>
    <property type="match status" value="1"/>
</dbReference>
<evidence type="ECO:0000313" key="5">
    <source>
        <dbReference type="Proteomes" id="UP000477980"/>
    </source>
</evidence>
<protein>
    <recommendedName>
        <fullName evidence="6">Exo-alpha-sialidase</fullName>
    </recommendedName>
</protein>
<evidence type="ECO:0008006" key="6">
    <source>
        <dbReference type="Google" id="ProtNLM"/>
    </source>
</evidence>
<dbReference type="InterPro" id="IPR015943">
    <property type="entry name" value="WD40/YVTN_repeat-like_dom_sf"/>
</dbReference>
<dbReference type="Proteomes" id="UP000477980">
    <property type="component" value="Unassembled WGS sequence"/>
</dbReference>
<feature type="signal peptide" evidence="1">
    <location>
        <begin position="1"/>
        <end position="24"/>
    </location>
</feature>
<dbReference type="Pfam" id="PF25852">
    <property type="entry name" value="DUF6242_C"/>
    <property type="match status" value="1"/>
</dbReference>
<organism evidence="4 5">
    <name type="scientific">Segatella copri</name>
    <dbReference type="NCBI Taxonomy" id="165179"/>
    <lineage>
        <taxon>Bacteria</taxon>
        <taxon>Pseudomonadati</taxon>
        <taxon>Bacteroidota</taxon>
        <taxon>Bacteroidia</taxon>
        <taxon>Bacteroidales</taxon>
        <taxon>Prevotellaceae</taxon>
        <taxon>Segatella</taxon>
    </lineage>
</organism>
<dbReference type="Gene3D" id="2.130.10.10">
    <property type="entry name" value="YVTN repeat-like/Quinoprotein amine dehydrogenase"/>
    <property type="match status" value="1"/>
</dbReference>
<evidence type="ECO:0000259" key="3">
    <source>
        <dbReference type="Pfam" id="PF25852"/>
    </source>
</evidence>
<feature type="chain" id="PRO_5026067780" description="Exo-alpha-sialidase" evidence="1">
    <location>
        <begin position="25"/>
        <end position="461"/>
    </location>
</feature>
<name>A0A6G1VNG5_9BACT</name>
<dbReference type="AlphaFoldDB" id="A0A6G1VNG5"/>
<dbReference type="InterPro" id="IPR046209">
    <property type="entry name" value="DUF6242_N"/>
</dbReference>
<reference evidence="4 5" key="1">
    <citation type="submission" date="2019-09" db="EMBL/GenBank/DDBJ databases">
        <title>Distinct polysaccharide growth profiles of human intestinal Prevotella copri isolates.</title>
        <authorList>
            <person name="Fehlner-Peach H."/>
            <person name="Magnabosco C."/>
            <person name="Raghavan V."/>
            <person name="Scher J.U."/>
            <person name="Tett A."/>
            <person name="Cox L.M."/>
            <person name="Gottsegen C."/>
            <person name="Watters A."/>
            <person name="Wiltshire- Gordon J.D."/>
            <person name="Segata N."/>
            <person name="Bonneau R."/>
            <person name="Littman D.R."/>
        </authorList>
    </citation>
    <scope>NUCLEOTIDE SEQUENCE [LARGE SCALE GENOMIC DNA]</scope>
    <source>
        <strain evidence="5">iAA917</strain>
    </source>
</reference>
<evidence type="ECO:0000259" key="2">
    <source>
        <dbReference type="Pfam" id="PF19755"/>
    </source>
</evidence>
<gene>
    <name evidence="4" type="ORF">F7D25_08345</name>
</gene>
<dbReference type="PROSITE" id="PS51257">
    <property type="entry name" value="PROKAR_LIPOPROTEIN"/>
    <property type="match status" value="1"/>
</dbReference>
<accession>A0A6G1VNG5</accession>
<feature type="domain" description="DUF6242" evidence="2">
    <location>
        <begin position="41"/>
        <end position="154"/>
    </location>
</feature>
<dbReference type="OrthoDB" id="1078890at2"/>
<dbReference type="RefSeq" id="WP_153089643.1">
    <property type="nucleotide sequence ID" value="NZ_VZAH01000081.1"/>
</dbReference>
<feature type="domain" description="DUF6242" evidence="3">
    <location>
        <begin position="161"/>
        <end position="455"/>
    </location>
</feature>
<sequence length="461" mass="50601">MKSKFLAFIALVAATLSLSSCLNSDETVVEYTNDTAITSLSLGKLGRYTKTTAGKDTLIADKVNGANYHFYIDQVNHQIYNVDSLPTKTRTAAVLATISSKNSSPIFIMNKNCPEKIDSAKYYSSTDSIDFSQPRMVRVYNNSLNAYVTYTVKVNVHQQEGNEFNWQAKAQLKEQLAALSDLKVLALGNHIYVFGKTLGGMKIYKSAASDGSNWTEVTANQTFAAADYQNAVQMGDQLYILSDGKVYASADAATWNQVGEDSQLKQLVGASSKYLYAFTATGIAVSKDNGATWAAQKMDADFSLLPTQNLSMNVSTIASVKNVENVLLLGTRDASYGDTIATLWNHVADYSANAPESAWNYIEYDAHQSGMMPMMDQVLVCGADSGFVALGSNGKWYKSKTNGLTWGVDSLVTMPAGFSAATQRFGFCRDKDNFYWVVRNGSVWKGRFNKDAWIKDQTIFE</sequence>
<keyword evidence="1" id="KW-0732">Signal</keyword>
<dbReference type="EMBL" id="VZAH01000081">
    <property type="protein sequence ID" value="MQP14418.1"/>
    <property type="molecule type" value="Genomic_DNA"/>
</dbReference>
<dbReference type="InterPro" id="IPR058667">
    <property type="entry name" value="DUF6242_C"/>
</dbReference>